<dbReference type="EMBL" id="PPHD01018445">
    <property type="protein sequence ID" value="POI28688.1"/>
    <property type="molecule type" value="Genomic_DNA"/>
</dbReference>
<dbReference type="InterPro" id="IPR022682">
    <property type="entry name" value="Calpain_domain_III"/>
</dbReference>
<evidence type="ECO:0000256" key="2">
    <source>
        <dbReference type="ARBA" id="ARBA00022801"/>
    </source>
</evidence>
<dbReference type="GO" id="GO:0006508">
    <property type="term" value="P:proteolysis"/>
    <property type="evidence" value="ECO:0007669"/>
    <property type="project" value="UniProtKB-KW"/>
</dbReference>
<evidence type="ECO:0000313" key="6">
    <source>
        <dbReference type="Proteomes" id="UP000237246"/>
    </source>
</evidence>
<proteinExistence type="predicted"/>
<evidence type="ECO:0000256" key="3">
    <source>
        <dbReference type="ARBA" id="ARBA00022807"/>
    </source>
</evidence>
<accession>A0A2P4SX37</accession>
<dbReference type="PANTHER" id="PTHR46143:SF1">
    <property type="entry name" value="CALPAIN-7"/>
    <property type="match status" value="1"/>
</dbReference>
<evidence type="ECO:0000259" key="4">
    <source>
        <dbReference type="SMART" id="SM00720"/>
    </source>
</evidence>
<feature type="non-terminal residue" evidence="5">
    <location>
        <position position="1"/>
    </location>
</feature>
<keyword evidence="3" id="KW-0788">Thiol protease</keyword>
<keyword evidence="6" id="KW-1185">Reference proteome</keyword>
<dbReference type="PANTHER" id="PTHR46143">
    <property type="entry name" value="CALPAIN-7"/>
    <property type="match status" value="1"/>
</dbReference>
<keyword evidence="2" id="KW-0378">Hydrolase</keyword>
<dbReference type="OrthoDB" id="167576at2759"/>
<reference evidence="5 6" key="1">
    <citation type="submission" date="2018-01" db="EMBL/GenBank/DDBJ databases">
        <title>Comparison of the Chinese Bamboo Partridge and Red Junglefowl genome sequences highlights the importance of demography in genome evolution.</title>
        <authorList>
            <person name="Tiley G.P."/>
            <person name="Kimball R.T."/>
            <person name="Braun E.L."/>
            <person name="Burleigh J.G."/>
        </authorList>
    </citation>
    <scope>NUCLEOTIDE SEQUENCE [LARGE SCALE GENOMIC DNA]</scope>
    <source>
        <strain evidence="5">RTK389</strain>
        <tissue evidence="5">Blood</tissue>
    </source>
</reference>
<dbReference type="GO" id="GO:0004197">
    <property type="term" value="F:cysteine-type endopeptidase activity"/>
    <property type="evidence" value="ECO:0007669"/>
    <property type="project" value="TreeGrafter"/>
</dbReference>
<gene>
    <name evidence="5" type="ORF">CIB84_007563</name>
</gene>
<feature type="domain" description="Peptidase C2 calpain" evidence="4">
    <location>
        <begin position="46"/>
        <end position="159"/>
    </location>
</feature>
<protein>
    <recommendedName>
        <fullName evidence="4">Peptidase C2 calpain domain-containing protein</fullName>
    </recommendedName>
</protein>
<name>A0A2P4SX37_BAMTH</name>
<dbReference type="Pfam" id="PF01067">
    <property type="entry name" value="Calpain_III"/>
    <property type="match status" value="1"/>
</dbReference>
<dbReference type="InterPro" id="IPR036213">
    <property type="entry name" value="Calpain_III_sf"/>
</dbReference>
<dbReference type="InterPro" id="IPR022683">
    <property type="entry name" value="Calpain_III"/>
</dbReference>
<sequence length="186" mass="20698">DPVPYIDGIRINSPHYLTKIKLTSPGTHTFTLVVSQYEKQNTIHYTIRVNGQWKGHSAGGCGNFRDSYKNNPIYQFQLDKSGPLLIELRGPRQYSVGFEIVTVSTVGDPGSSGFQKKSSGDYRPNDVVNAIYTAASNVYSIEALLTLKCEFTAAEHIFQTATNHVQLISSMHIGVKDKEDPSFSYF</sequence>
<dbReference type="SUPFAM" id="SSF49758">
    <property type="entry name" value="Calpain large subunit, middle domain (domain III)"/>
    <property type="match status" value="1"/>
</dbReference>
<dbReference type="AlphaFoldDB" id="A0A2P4SX37"/>
<evidence type="ECO:0000313" key="5">
    <source>
        <dbReference type="EMBL" id="POI28688.1"/>
    </source>
</evidence>
<keyword evidence="1" id="KW-0645">Protease</keyword>
<organism evidence="5 6">
    <name type="scientific">Bambusicola thoracicus</name>
    <name type="common">Chinese bamboo-partridge</name>
    <name type="synonym">Perdix thoracica</name>
    <dbReference type="NCBI Taxonomy" id="9083"/>
    <lineage>
        <taxon>Eukaryota</taxon>
        <taxon>Metazoa</taxon>
        <taxon>Chordata</taxon>
        <taxon>Craniata</taxon>
        <taxon>Vertebrata</taxon>
        <taxon>Euteleostomi</taxon>
        <taxon>Archelosauria</taxon>
        <taxon>Archosauria</taxon>
        <taxon>Dinosauria</taxon>
        <taxon>Saurischia</taxon>
        <taxon>Theropoda</taxon>
        <taxon>Coelurosauria</taxon>
        <taxon>Aves</taxon>
        <taxon>Neognathae</taxon>
        <taxon>Galloanserae</taxon>
        <taxon>Galliformes</taxon>
        <taxon>Phasianidae</taxon>
        <taxon>Perdicinae</taxon>
        <taxon>Bambusicola</taxon>
    </lineage>
</organism>
<dbReference type="Gene3D" id="2.60.120.380">
    <property type="match status" value="1"/>
</dbReference>
<dbReference type="SMART" id="SM00720">
    <property type="entry name" value="calpain_III"/>
    <property type="match status" value="1"/>
</dbReference>
<dbReference type="InterPro" id="IPR051297">
    <property type="entry name" value="PalB/RIM13"/>
</dbReference>
<comment type="caution">
    <text evidence="5">The sequence shown here is derived from an EMBL/GenBank/DDBJ whole genome shotgun (WGS) entry which is preliminary data.</text>
</comment>
<dbReference type="Proteomes" id="UP000237246">
    <property type="component" value="Unassembled WGS sequence"/>
</dbReference>
<evidence type="ECO:0000256" key="1">
    <source>
        <dbReference type="ARBA" id="ARBA00022670"/>
    </source>
</evidence>